<dbReference type="Gene3D" id="3.40.50.300">
    <property type="entry name" value="P-loop containing nucleotide triphosphate hydrolases"/>
    <property type="match status" value="1"/>
</dbReference>
<dbReference type="EMBL" id="JADIMZ010000008">
    <property type="protein sequence ID" value="MBO8431766.1"/>
    <property type="molecule type" value="Genomic_DNA"/>
</dbReference>
<gene>
    <name evidence="2" type="ORF">IAB08_00520</name>
</gene>
<name>A0A9D9H0F8_9BACT</name>
<evidence type="ECO:0000313" key="2">
    <source>
        <dbReference type="EMBL" id="MBO8431766.1"/>
    </source>
</evidence>
<dbReference type="GO" id="GO:0006260">
    <property type="term" value="P:DNA replication"/>
    <property type="evidence" value="ECO:0007669"/>
    <property type="project" value="InterPro"/>
</dbReference>
<dbReference type="InterPro" id="IPR027417">
    <property type="entry name" value="P-loop_NTPase"/>
</dbReference>
<dbReference type="GO" id="GO:0005524">
    <property type="term" value="F:ATP binding"/>
    <property type="evidence" value="ECO:0007669"/>
    <property type="project" value="InterPro"/>
</dbReference>
<organism evidence="2 3">
    <name type="scientific">Candidatus Pullibacteroides excrementavium</name>
    <dbReference type="NCBI Taxonomy" id="2840905"/>
    <lineage>
        <taxon>Bacteria</taxon>
        <taxon>Pseudomonadati</taxon>
        <taxon>Bacteroidota</taxon>
        <taxon>Bacteroidia</taxon>
        <taxon>Bacteroidales</taxon>
        <taxon>Candidatus Pullibacteroides</taxon>
    </lineage>
</organism>
<evidence type="ECO:0000259" key="1">
    <source>
        <dbReference type="Pfam" id="PF03796"/>
    </source>
</evidence>
<protein>
    <recommendedName>
        <fullName evidence="1">SF4 helicase domain-containing protein</fullName>
    </recommendedName>
</protein>
<dbReference type="Pfam" id="PF03796">
    <property type="entry name" value="DnaB_C"/>
    <property type="match status" value="1"/>
</dbReference>
<proteinExistence type="predicted"/>
<reference evidence="2" key="1">
    <citation type="submission" date="2020-10" db="EMBL/GenBank/DDBJ databases">
        <authorList>
            <person name="Gilroy R."/>
        </authorList>
    </citation>
    <scope>NUCLEOTIDE SEQUENCE</scope>
    <source>
        <strain evidence="2">2889</strain>
    </source>
</reference>
<reference evidence="2" key="2">
    <citation type="journal article" date="2021" name="PeerJ">
        <title>Extensive microbial diversity within the chicken gut microbiome revealed by metagenomics and culture.</title>
        <authorList>
            <person name="Gilroy R."/>
            <person name="Ravi A."/>
            <person name="Getino M."/>
            <person name="Pursley I."/>
            <person name="Horton D.L."/>
            <person name="Alikhan N.F."/>
            <person name="Baker D."/>
            <person name="Gharbi K."/>
            <person name="Hall N."/>
            <person name="Watson M."/>
            <person name="Adriaenssens E.M."/>
            <person name="Foster-Nyarko E."/>
            <person name="Jarju S."/>
            <person name="Secka A."/>
            <person name="Antonio M."/>
            <person name="Oren A."/>
            <person name="Chaudhuri R.R."/>
            <person name="La Ragione R."/>
            <person name="Hildebrand F."/>
            <person name="Pallen M.J."/>
        </authorList>
    </citation>
    <scope>NUCLEOTIDE SEQUENCE</scope>
    <source>
        <strain evidence="2">2889</strain>
    </source>
</reference>
<dbReference type="Proteomes" id="UP000823612">
    <property type="component" value="Unassembled WGS sequence"/>
</dbReference>
<dbReference type="InterPro" id="IPR007694">
    <property type="entry name" value="DNA_helicase_DnaB-like_C"/>
</dbReference>
<dbReference type="AlphaFoldDB" id="A0A9D9H0F8"/>
<accession>A0A9D9H0F8</accession>
<evidence type="ECO:0000313" key="3">
    <source>
        <dbReference type="Proteomes" id="UP000823612"/>
    </source>
</evidence>
<dbReference type="GO" id="GO:0003678">
    <property type="term" value="F:DNA helicase activity"/>
    <property type="evidence" value="ECO:0007669"/>
    <property type="project" value="InterPro"/>
</dbReference>
<sequence length="105" mass="12138">MKLAEALMPKKLEGNMIPTGLPPLDKIIKGWHLSDLIVLSSRWRRGGRSILARNIARNLTVDYRIPVVYFSLRMSEMDFLLQASCCGSRLYFSRVRELWERGIKS</sequence>
<comment type="caution">
    <text evidence="2">The sequence shown here is derived from an EMBL/GenBank/DDBJ whole genome shotgun (WGS) entry which is preliminary data.</text>
</comment>
<feature type="domain" description="SF4 helicase" evidence="1">
    <location>
        <begin position="17"/>
        <end position="96"/>
    </location>
</feature>
<dbReference type="SUPFAM" id="SSF52540">
    <property type="entry name" value="P-loop containing nucleoside triphosphate hydrolases"/>
    <property type="match status" value="1"/>
</dbReference>